<name>A0A9P1GG54_9DINO</name>
<feature type="binding site" evidence="1">
    <location>
        <position position="155"/>
    </location>
    <ligand>
        <name>ATP</name>
        <dbReference type="ChEBI" id="CHEBI:30616"/>
    </ligand>
</feature>
<dbReference type="EMBL" id="CAMXCT030004513">
    <property type="protein sequence ID" value="CAL4796699.1"/>
    <property type="molecule type" value="Genomic_DNA"/>
</dbReference>
<dbReference type="InterPro" id="IPR011009">
    <property type="entry name" value="Kinase-like_dom_sf"/>
</dbReference>
<dbReference type="InterPro" id="IPR001245">
    <property type="entry name" value="Ser-Thr/Tyr_kinase_cat_dom"/>
</dbReference>
<dbReference type="PROSITE" id="PS50011">
    <property type="entry name" value="PROTEIN_KINASE_DOM"/>
    <property type="match status" value="1"/>
</dbReference>
<dbReference type="EMBL" id="CAMXCT020004513">
    <property type="protein sequence ID" value="CAL1162762.1"/>
    <property type="molecule type" value="Genomic_DNA"/>
</dbReference>
<evidence type="ECO:0000313" key="5">
    <source>
        <dbReference type="EMBL" id="CAL4796699.1"/>
    </source>
</evidence>
<dbReference type="GO" id="GO:0004674">
    <property type="term" value="F:protein serine/threonine kinase activity"/>
    <property type="evidence" value="ECO:0007669"/>
    <property type="project" value="TreeGrafter"/>
</dbReference>
<evidence type="ECO:0000259" key="3">
    <source>
        <dbReference type="PROSITE" id="PS50011"/>
    </source>
</evidence>
<evidence type="ECO:0000256" key="2">
    <source>
        <dbReference type="SAM" id="MobiDB-lite"/>
    </source>
</evidence>
<comment type="caution">
    <text evidence="4">The sequence shown here is derived from an EMBL/GenBank/DDBJ whole genome shotgun (WGS) entry which is preliminary data.</text>
</comment>
<evidence type="ECO:0000313" key="4">
    <source>
        <dbReference type="EMBL" id="CAI4009387.1"/>
    </source>
</evidence>
<keyword evidence="5" id="KW-0418">Kinase</keyword>
<dbReference type="PROSITE" id="PS00109">
    <property type="entry name" value="PROTEIN_KINASE_TYR"/>
    <property type="match status" value="1"/>
</dbReference>
<evidence type="ECO:0000313" key="6">
    <source>
        <dbReference type="Proteomes" id="UP001152797"/>
    </source>
</evidence>
<proteinExistence type="predicted"/>
<feature type="domain" description="Protein kinase" evidence="3">
    <location>
        <begin position="128"/>
        <end position="418"/>
    </location>
</feature>
<protein>
    <submittedName>
        <fullName evidence="5">Protein kinase domain-containing protein</fullName>
    </submittedName>
</protein>
<organism evidence="4">
    <name type="scientific">Cladocopium goreaui</name>
    <dbReference type="NCBI Taxonomy" id="2562237"/>
    <lineage>
        <taxon>Eukaryota</taxon>
        <taxon>Sar</taxon>
        <taxon>Alveolata</taxon>
        <taxon>Dinophyceae</taxon>
        <taxon>Suessiales</taxon>
        <taxon>Symbiodiniaceae</taxon>
        <taxon>Cladocopium</taxon>
    </lineage>
</organism>
<dbReference type="InterPro" id="IPR051681">
    <property type="entry name" value="Ser/Thr_Kinases-Pseudokinases"/>
</dbReference>
<dbReference type="OrthoDB" id="407673at2759"/>
<dbReference type="PANTHER" id="PTHR44329">
    <property type="entry name" value="SERINE/THREONINE-PROTEIN KINASE TNNI3K-RELATED"/>
    <property type="match status" value="1"/>
</dbReference>
<dbReference type="PANTHER" id="PTHR44329:SF214">
    <property type="entry name" value="PROTEIN KINASE DOMAIN-CONTAINING PROTEIN"/>
    <property type="match status" value="1"/>
</dbReference>
<dbReference type="InterPro" id="IPR008266">
    <property type="entry name" value="Tyr_kinase_AS"/>
</dbReference>
<sequence length="440" mass="48906">MQGERQDSKPGFAILVSLKSPRSSSVSKLLSCRFTPAEMPLGEGAAVVKNHGLAHSTEKWPHPKGFAADGHWFFIQMVPEKEENLPEIQSPRPCPPDSPGQSETPSLKVFRDDEPLTTKPPTPPFQDVRLVRLVGQGSFGCVYFSLWSGAAVACKVIKTVITKKNQKDLEELTAKPHFEAILSLRISHPNLVQTFKHGERALELKKAQKVYETWIVQEWCDGGTLQSICNEARMEGKRLLESLEIFLEISRAGQYLHEIGLIHGDLTSNNILLKSMPISKGFICKVCDFGLCRILGDDSEEIKTNSLGTLSYMPPEVLQSQDHSLTRKTDVYSLGMIVWIVLTGKAPYPGLTAPQVVIQVSRGKRPVLPENLPEDLLAAFRSTLAESPESRPNFSELVDQFSKMYKDLGGMDDDEAFLIETQAEKYRASQSAPNTLDNKT</sequence>
<dbReference type="PROSITE" id="PS00107">
    <property type="entry name" value="PROTEIN_KINASE_ATP"/>
    <property type="match status" value="1"/>
</dbReference>
<reference evidence="5 6" key="2">
    <citation type="submission" date="2024-05" db="EMBL/GenBank/DDBJ databases">
        <authorList>
            <person name="Chen Y."/>
            <person name="Shah S."/>
            <person name="Dougan E. K."/>
            <person name="Thang M."/>
            <person name="Chan C."/>
        </authorList>
    </citation>
    <scope>NUCLEOTIDE SEQUENCE [LARGE SCALE GENOMIC DNA]</scope>
</reference>
<gene>
    <name evidence="4" type="ORF">C1SCF055_LOCUS34752</name>
</gene>
<feature type="region of interest" description="Disordered" evidence="2">
    <location>
        <begin position="84"/>
        <end position="122"/>
    </location>
</feature>
<dbReference type="EMBL" id="CAMXCT010004513">
    <property type="protein sequence ID" value="CAI4009387.1"/>
    <property type="molecule type" value="Genomic_DNA"/>
</dbReference>
<dbReference type="Pfam" id="PF07714">
    <property type="entry name" value="PK_Tyr_Ser-Thr"/>
    <property type="match status" value="1"/>
</dbReference>
<keyword evidence="1" id="KW-0067">ATP-binding</keyword>
<dbReference type="Gene3D" id="1.10.510.10">
    <property type="entry name" value="Transferase(Phosphotransferase) domain 1"/>
    <property type="match status" value="1"/>
</dbReference>
<accession>A0A9P1GG54</accession>
<dbReference type="GO" id="GO:0005524">
    <property type="term" value="F:ATP binding"/>
    <property type="evidence" value="ECO:0007669"/>
    <property type="project" value="UniProtKB-UniRule"/>
</dbReference>
<dbReference type="Proteomes" id="UP001152797">
    <property type="component" value="Unassembled WGS sequence"/>
</dbReference>
<evidence type="ECO:0000256" key="1">
    <source>
        <dbReference type="PROSITE-ProRule" id="PRU10141"/>
    </source>
</evidence>
<keyword evidence="6" id="KW-1185">Reference proteome</keyword>
<dbReference type="InterPro" id="IPR017441">
    <property type="entry name" value="Protein_kinase_ATP_BS"/>
</dbReference>
<dbReference type="SUPFAM" id="SSF56112">
    <property type="entry name" value="Protein kinase-like (PK-like)"/>
    <property type="match status" value="1"/>
</dbReference>
<keyword evidence="1" id="KW-0547">Nucleotide-binding</keyword>
<reference evidence="4" key="1">
    <citation type="submission" date="2022-10" db="EMBL/GenBank/DDBJ databases">
        <authorList>
            <person name="Chen Y."/>
            <person name="Dougan E. K."/>
            <person name="Chan C."/>
            <person name="Rhodes N."/>
            <person name="Thang M."/>
        </authorList>
    </citation>
    <scope>NUCLEOTIDE SEQUENCE</scope>
</reference>
<keyword evidence="5" id="KW-0808">Transferase</keyword>
<dbReference type="AlphaFoldDB" id="A0A9P1GG54"/>
<dbReference type="InterPro" id="IPR000719">
    <property type="entry name" value="Prot_kinase_dom"/>
</dbReference>